<sequence>MSDSLTLFTQYKVDDQLILKNRMVLAPLTRGRSGRSQVPNQANVDYYTQRASGGLLISEGTIISKQGMGWAGAAAIYEREHVEGWKKVTKSVHEAGGAIYCQLWHMGRVTSSVFHGLEPVGPSAIAAEGQVTDYDRNKIPYVVPRPLEVHEIANAVEEYRAAAQNAKEAGFDGVEIHGANGYFLDSFLQSCSNVRTDDYGGSFENRFRIVAQVVEAVLTVFPASRVGIRLSPNGSFSSMGSADNFEAYTYYVSRLNKYNLGFVHIMDGLGFGFHNKCKQFKLADARKVFDNTIIGNVGYEKLTAEGALNTGAADLIAFGRPWISNPDLVERYKNDWPLAPADHATWWMYPTFPEGDPSVGYSDFPVYTPEEK</sequence>
<evidence type="ECO:0000256" key="3">
    <source>
        <dbReference type="ARBA" id="ARBA00023002"/>
    </source>
</evidence>
<keyword evidence="3" id="KW-0560">Oxidoreductase</keyword>
<feature type="domain" description="NADH:flavin oxidoreductase/NADH oxidase N-terminal" evidence="4">
    <location>
        <begin position="7"/>
        <end position="336"/>
    </location>
</feature>
<evidence type="ECO:0000259" key="4">
    <source>
        <dbReference type="Pfam" id="PF00724"/>
    </source>
</evidence>
<evidence type="ECO:0000313" key="5">
    <source>
        <dbReference type="EMBL" id="CAE0294745.1"/>
    </source>
</evidence>
<dbReference type="Gene3D" id="3.20.20.70">
    <property type="entry name" value="Aldolase class I"/>
    <property type="match status" value="1"/>
</dbReference>
<dbReference type="GO" id="GO:0005829">
    <property type="term" value="C:cytosol"/>
    <property type="evidence" value="ECO:0007669"/>
    <property type="project" value="UniProtKB-ARBA"/>
</dbReference>
<protein>
    <recommendedName>
        <fullName evidence="4">NADH:flavin oxidoreductase/NADH oxidase N-terminal domain-containing protein</fullName>
    </recommendedName>
</protein>
<reference evidence="5" key="1">
    <citation type="submission" date="2021-01" db="EMBL/GenBank/DDBJ databases">
        <authorList>
            <person name="Corre E."/>
            <person name="Pelletier E."/>
            <person name="Niang G."/>
            <person name="Scheremetjew M."/>
            <person name="Finn R."/>
            <person name="Kale V."/>
            <person name="Holt S."/>
            <person name="Cochrane G."/>
            <person name="Meng A."/>
            <person name="Brown T."/>
            <person name="Cohen L."/>
        </authorList>
    </citation>
    <scope>NUCLEOTIDE SEQUENCE</scope>
    <source>
        <strain evidence="5">CCAP 955/1</strain>
    </source>
</reference>
<gene>
    <name evidence="5" type="ORF">SELO1098_LOCUS23597</name>
</gene>
<dbReference type="GO" id="GO:0016628">
    <property type="term" value="F:oxidoreductase activity, acting on the CH-CH group of donors, NAD or NADP as acceptor"/>
    <property type="evidence" value="ECO:0007669"/>
    <property type="project" value="UniProtKB-ARBA"/>
</dbReference>
<comment type="similarity">
    <text evidence="2">Belongs to the NADH:flavin oxidoreductase/NADH oxidase family.</text>
</comment>
<dbReference type="PANTHER" id="PTHR22893">
    <property type="entry name" value="NADH OXIDOREDUCTASE-RELATED"/>
    <property type="match status" value="1"/>
</dbReference>
<dbReference type="PANTHER" id="PTHR22893:SF91">
    <property type="entry name" value="NADPH DEHYDROGENASE 2-RELATED"/>
    <property type="match status" value="1"/>
</dbReference>
<dbReference type="GO" id="GO:0010181">
    <property type="term" value="F:FMN binding"/>
    <property type="evidence" value="ECO:0007669"/>
    <property type="project" value="InterPro"/>
</dbReference>
<proteinExistence type="inferred from homology"/>
<dbReference type="Pfam" id="PF00724">
    <property type="entry name" value="Oxidored_FMN"/>
    <property type="match status" value="1"/>
</dbReference>
<dbReference type="AlphaFoldDB" id="A0A7S3HGY7"/>
<evidence type="ECO:0000256" key="1">
    <source>
        <dbReference type="ARBA" id="ARBA00001917"/>
    </source>
</evidence>
<dbReference type="InterPro" id="IPR001155">
    <property type="entry name" value="OxRdtase_FMN_N"/>
</dbReference>
<comment type="cofactor">
    <cofactor evidence="1">
        <name>FMN</name>
        <dbReference type="ChEBI" id="CHEBI:58210"/>
    </cofactor>
</comment>
<dbReference type="FunFam" id="3.20.20.70:FF:000059">
    <property type="entry name" value="N-ethylmaleimide reductase, FMN-linked"/>
    <property type="match status" value="1"/>
</dbReference>
<dbReference type="SUPFAM" id="SSF51395">
    <property type="entry name" value="FMN-linked oxidoreductases"/>
    <property type="match status" value="1"/>
</dbReference>
<organism evidence="5">
    <name type="scientific">Spumella elongata</name>
    <dbReference type="NCBI Taxonomy" id="89044"/>
    <lineage>
        <taxon>Eukaryota</taxon>
        <taxon>Sar</taxon>
        <taxon>Stramenopiles</taxon>
        <taxon>Ochrophyta</taxon>
        <taxon>Chrysophyceae</taxon>
        <taxon>Chromulinales</taxon>
        <taxon>Chromulinaceae</taxon>
        <taxon>Spumella</taxon>
    </lineage>
</organism>
<name>A0A7S3HGY7_9STRA</name>
<dbReference type="InterPro" id="IPR013785">
    <property type="entry name" value="Aldolase_TIM"/>
</dbReference>
<dbReference type="CDD" id="cd02933">
    <property type="entry name" value="OYE_like_FMN"/>
    <property type="match status" value="1"/>
</dbReference>
<dbReference type="EMBL" id="HBIC01046323">
    <property type="protein sequence ID" value="CAE0294745.1"/>
    <property type="molecule type" value="Transcribed_RNA"/>
</dbReference>
<dbReference type="InterPro" id="IPR045247">
    <property type="entry name" value="Oye-like"/>
</dbReference>
<accession>A0A7S3HGY7</accession>
<evidence type="ECO:0000256" key="2">
    <source>
        <dbReference type="ARBA" id="ARBA00005979"/>
    </source>
</evidence>